<protein>
    <recommendedName>
        <fullName evidence="4">J domain-containing protein</fullName>
    </recommendedName>
</protein>
<dbReference type="PANTHER" id="PTHR36335:SF1">
    <property type="entry name" value="CHAPERONE DNAJ-DOMAIN SUPERFAMILY PROTEIN"/>
    <property type="match status" value="1"/>
</dbReference>
<feature type="region of interest" description="Disordered" evidence="1">
    <location>
        <begin position="116"/>
        <end position="138"/>
    </location>
</feature>
<feature type="region of interest" description="Disordered" evidence="1">
    <location>
        <begin position="271"/>
        <end position="290"/>
    </location>
</feature>
<feature type="compositionally biased region" description="Low complexity" evidence="1">
    <location>
        <begin position="350"/>
        <end position="370"/>
    </location>
</feature>
<dbReference type="AlphaFoldDB" id="A0A250XF15"/>
<accession>A0A250XF15</accession>
<evidence type="ECO:0000256" key="1">
    <source>
        <dbReference type="SAM" id="MobiDB-lite"/>
    </source>
</evidence>
<reference evidence="2 3" key="1">
    <citation type="submission" date="2017-08" db="EMBL/GenBank/DDBJ databases">
        <title>Acidophilic green algal genome provides insights into adaptation to an acidic environment.</title>
        <authorList>
            <person name="Hirooka S."/>
            <person name="Hirose Y."/>
            <person name="Kanesaki Y."/>
            <person name="Higuchi S."/>
            <person name="Fujiwara T."/>
            <person name="Onuma R."/>
            <person name="Era A."/>
            <person name="Ohbayashi R."/>
            <person name="Uzuka A."/>
            <person name="Nozaki H."/>
            <person name="Yoshikawa H."/>
            <person name="Miyagishima S.Y."/>
        </authorList>
    </citation>
    <scope>NUCLEOTIDE SEQUENCE [LARGE SCALE GENOMIC DNA]</scope>
    <source>
        <strain evidence="2 3">NIES-2499</strain>
    </source>
</reference>
<feature type="compositionally biased region" description="Polar residues" evidence="1">
    <location>
        <begin position="393"/>
        <end position="408"/>
    </location>
</feature>
<feature type="compositionally biased region" description="Basic and acidic residues" evidence="1">
    <location>
        <begin position="182"/>
        <end position="192"/>
    </location>
</feature>
<dbReference type="STRING" id="1157962.A0A250XF15"/>
<dbReference type="PANTHER" id="PTHR36335">
    <property type="entry name" value="CHAPERONE DNAJ-DOMAIN SUPERFAMILY PROTEIN"/>
    <property type="match status" value="1"/>
</dbReference>
<evidence type="ECO:0000313" key="2">
    <source>
        <dbReference type="EMBL" id="GAX81678.1"/>
    </source>
</evidence>
<dbReference type="EMBL" id="BEGY01000069">
    <property type="protein sequence ID" value="GAX81678.1"/>
    <property type="molecule type" value="Genomic_DNA"/>
</dbReference>
<evidence type="ECO:0008006" key="4">
    <source>
        <dbReference type="Google" id="ProtNLM"/>
    </source>
</evidence>
<feature type="region of interest" description="Disordered" evidence="1">
    <location>
        <begin position="463"/>
        <end position="484"/>
    </location>
</feature>
<evidence type="ECO:0000313" key="3">
    <source>
        <dbReference type="Proteomes" id="UP000232323"/>
    </source>
</evidence>
<feature type="region of interest" description="Disordered" evidence="1">
    <location>
        <begin position="544"/>
        <end position="563"/>
    </location>
</feature>
<feature type="region of interest" description="Disordered" evidence="1">
    <location>
        <begin position="386"/>
        <end position="408"/>
    </location>
</feature>
<gene>
    <name evidence="2" type="ORF">CEUSTIGMA_g9106.t1</name>
</gene>
<name>A0A250XF15_9CHLO</name>
<feature type="region of interest" description="Disordered" evidence="1">
    <location>
        <begin position="182"/>
        <end position="234"/>
    </location>
</feature>
<organism evidence="2 3">
    <name type="scientific">Chlamydomonas eustigma</name>
    <dbReference type="NCBI Taxonomy" id="1157962"/>
    <lineage>
        <taxon>Eukaryota</taxon>
        <taxon>Viridiplantae</taxon>
        <taxon>Chlorophyta</taxon>
        <taxon>core chlorophytes</taxon>
        <taxon>Chlorophyceae</taxon>
        <taxon>CS clade</taxon>
        <taxon>Chlamydomonadales</taxon>
        <taxon>Chlamydomonadaceae</taxon>
        <taxon>Chlamydomonas</taxon>
    </lineage>
</organism>
<proteinExistence type="predicted"/>
<keyword evidence="3" id="KW-1185">Reference proteome</keyword>
<feature type="compositionally biased region" description="Basic and acidic residues" evidence="1">
    <location>
        <begin position="463"/>
        <end position="482"/>
    </location>
</feature>
<feature type="compositionally biased region" description="Basic and acidic residues" evidence="1">
    <location>
        <begin position="120"/>
        <end position="138"/>
    </location>
</feature>
<feature type="compositionally biased region" description="Pro residues" evidence="1">
    <location>
        <begin position="338"/>
        <end position="349"/>
    </location>
</feature>
<sequence>MADGRQCHSTHPELQAFCQDVLQDMHMSFQNLHEELLMALHGSDETLRQPPPLSTCEQTSIADRDVHCLELLKVPFPPLPPLSHSNPANGRLASQGIAPASELELESLKCPISISTEAPLHTDERGGGPQGDYKKAKNEEDLPLIVRLRLMRSIMRQRSPENEEDLPLIVRLRLMRSIMRQRSPEKQPEHLELAQQKDGQAQGGPSHAQEVQDMSPLFGSGTQQQHNLSSSIKIKDSDDDGVEIVKEVLTVHEDVRQARPSGMGLCTSASANAQVEDRKRGKRGGKIKGSASDAIYPQVKQGTGKRSFTNVATNVSMPAPLPPLAKSLMKKRWTPVPASSPPLSFPGPPDAAASASSVVTSAPTASPSPAAAAAAADPGIMASQPCLPVCNSDEPQTAHQSGPNPVLSYKQSPDFNTSANGVCGLIVGQGYLTEADAHRVEPPTLSRPISGGWGLQSCLNHEDDMHHSNEEGSAHLLSRDQPESELNVPAQEHVHHGLTSQISNPLQALGSSWTTDISNVVSFCKPPPKFRPCIYQPHTSGVKETFPKSHNSVQPSEDAVTQEPRVSMPASVSHGIQDEGGRSLVKEIFCKAIQNASEAQSLNRGCAEDDHPPCNDNSCEAEKDAKIHKQERGCVVAIEATESRSVRACVHGEEDHTSVRAGAQGGEDHASVRACAQGEEDHASVRACAQGEDHTSVRACAQGGEDHASVRACAQGEEDHTSVRACAQGEEDHTSVRVCAQGEDHTSVRACAQGEEDHTSVRVCAQGEEDHTSVRVCVQGEDHTSVRVCAQGEEDHTSVRDCVQDAEEESQVACNGLFGQELLYMHTCVEHTALPDYPDMLEHPSIVHDPQLFGDRLDQPCSSHLNSVIEQLEENNSSVYMQPSTDMGHHVPSTDMGHHVPSTVTNSRPFKEGEELYDSARDQKCGQPSEVEEEEWRKRQEVIAAQRIEAARQREERKRRLQSEVHQASRIKARLESLRSVEENALAEAAAKERHRVAIRQELEKKHGVAMKTLNLPRLLAELQVPVKGLASLTRVQALEATKKALRLAKIKYHPDKVSNGDFKVKVRAEEISKILNAWDLSTL</sequence>
<dbReference type="Proteomes" id="UP000232323">
    <property type="component" value="Unassembled WGS sequence"/>
</dbReference>
<feature type="region of interest" description="Disordered" evidence="1">
    <location>
        <begin position="333"/>
        <end position="370"/>
    </location>
</feature>
<dbReference type="OrthoDB" id="552457at2759"/>
<comment type="caution">
    <text evidence="2">The sequence shown here is derived from an EMBL/GenBank/DDBJ whole genome shotgun (WGS) entry which is preliminary data.</text>
</comment>